<dbReference type="Gene3D" id="1.10.405.10">
    <property type="entry name" value="Guanine Nucleotide Dissociation Inhibitor, domain 1"/>
    <property type="match status" value="1"/>
</dbReference>
<dbReference type="Gene3D" id="3.50.50.60">
    <property type="entry name" value="FAD/NAD(P)-binding domain"/>
    <property type="match status" value="1"/>
</dbReference>
<dbReference type="GO" id="GO:0005829">
    <property type="term" value="C:cytosol"/>
    <property type="evidence" value="ECO:0007669"/>
    <property type="project" value="TreeGrafter"/>
</dbReference>
<dbReference type="GO" id="GO:0005092">
    <property type="term" value="F:GDP-dissociation inhibitor activity"/>
    <property type="evidence" value="ECO:0007669"/>
    <property type="project" value="UniProtKB-UniRule"/>
</dbReference>
<dbReference type="PRINTS" id="PR00891">
    <property type="entry name" value="RABGDIREP"/>
</dbReference>
<dbReference type="Gene3D" id="3.30.519.10">
    <property type="entry name" value="Guanine Nucleotide Dissociation Inhibitor, domain 2"/>
    <property type="match status" value="1"/>
</dbReference>
<proteinExistence type="inferred from homology"/>
<gene>
    <name evidence="3" type="ORF">C8A05DRAFT_16592</name>
</gene>
<evidence type="ECO:0000313" key="4">
    <source>
        <dbReference type="Proteomes" id="UP001303889"/>
    </source>
</evidence>
<accession>A0AAN6MJ98</accession>
<comment type="caution">
    <text evidence="3">The sequence shown here is derived from an EMBL/GenBank/DDBJ whole genome shotgun (WGS) entry which is preliminary data.</text>
</comment>
<keyword evidence="4" id="KW-1185">Reference proteome</keyword>
<dbReference type="InterPro" id="IPR018203">
    <property type="entry name" value="GDP_dissociation_inhibitor"/>
</dbReference>
<dbReference type="GO" id="GO:0005634">
    <property type="term" value="C:nucleus"/>
    <property type="evidence" value="ECO:0007669"/>
    <property type="project" value="TreeGrafter"/>
</dbReference>
<dbReference type="GO" id="GO:0007264">
    <property type="term" value="P:small GTPase-mediated signal transduction"/>
    <property type="evidence" value="ECO:0007669"/>
    <property type="project" value="UniProtKB-UniRule"/>
</dbReference>
<dbReference type="PIRSF" id="PIRSF037514">
    <property type="entry name" value="Rab_ger_ger_transf_A_fun"/>
    <property type="match status" value="1"/>
</dbReference>
<comment type="similarity">
    <text evidence="1 2">Belongs to the Rab GDI family.</text>
</comment>
<organism evidence="3 4">
    <name type="scientific">Staphylotrichum tortipilum</name>
    <dbReference type="NCBI Taxonomy" id="2831512"/>
    <lineage>
        <taxon>Eukaryota</taxon>
        <taxon>Fungi</taxon>
        <taxon>Dikarya</taxon>
        <taxon>Ascomycota</taxon>
        <taxon>Pezizomycotina</taxon>
        <taxon>Sordariomycetes</taxon>
        <taxon>Sordariomycetidae</taxon>
        <taxon>Sordariales</taxon>
        <taxon>Chaetomiaceae</taxon>
        <taxon>Staphylotrichum</taxon>
    </lineage>
</organism>
<dbReference type="Proteomes" id="UP001303889">
    <property type="component" value="Unassembled WGS sequence"/>
</dbReference>
<reference evidence="3" key="1">
    <citation type="journal article" date="2023" name="Mol. Phylogenet. Evol.">
        <title>Genome-scale phylogeny and comparative genomics of the fungal order Sordariales.</title>
        <authorList>
            <person name="Hensen N."/>
            <person name="Bonometti L."/>
            <person name="Westerberg I."/>
            <person name="Brannstrom I.O."/>
            <person name="Guillou S."/>
            <person name="Cros-Aarteil S."/>
            <person name="Calhoun S."/>
            <person name="Haridas S."/>
            <person name="Kuo A."/>
            <person name="Mondo S."/>
            <person name="Pangilinan J."/>
            <person name="Riley R."/>
            <person name="LaButti K."/>
            <person name="Andreopoulos B."/>
            <person name="Lipzen A."/>
            <person name="Chen C."/>
            <person name="Yan M."/>
            <person name="Daum C."/>
            <person name="Ng V."/>
            <person name="Clum A."/>
            <person name="Steindorff A."/>
            <person name="Ohm R.A."/>
            <person name="Martin F."/>
            <person name="Silar P."/>
            <person name="Natvig D.O."/>
            <person name="Lalanne C."/>
            <person name="Gautier V."/>
            <person name="Ament-Velasquez S.L."/>
            <person name="Kruys A."/>
            <person name="Hutchinson M.I."/>
            <person name="Powell A.J."/>
            <person name="Barry K."/>
            <person name="Miller A.N."/>
            <person name="Grigoriev I.V."/>
            <person name="Debuchy R."/>
            <person name="Gladieux P."/>
            <person name="Hiltunen Thoren M."/>
            <person name="Johannesson H."/>
        </authorList>
    </citation>
    <scope>NUCLEOTIDE SEQUENCE</scope>
    <source>
        <strain evidence="3">CBS 103.79</strain>
    </source>
</reference>
<dbReference type="Pfam" id="PF00996">
    <property type="entry name" value="GDI"/>
    <property type="match status" value="1"/>
</dbReference>
<dbReference type="EMBL" id="MU855601">
    <property type="protein sequence ID" value="KAK3901183.1"/>
    <property type="molecule type" value="Genomic_DNA"/>
</dbReference>
<name>A0AAN6MJ98_9PEZI</name>
<evidence type="ECO:0000256" key="2">
    <source>
        <dbReference type="PIRNR" id="PIRNR037514"/>
    </source>
</evidence>
<sequence>MESLSDTLWDVVVSGTGLQQSLLALALSRSGKKILHIDPNEYYGGAEAAFSLQEADAWVDQVSAGNGGVFKSASIHRPEGAAGLSSSRAYSLALAPKLIHARSTLLSRLVSSRAYRQVEFLAVGSFYIFKPSTDPATLKPTLARIPSTREEVFSTTAVSSKSKRLLMKFLKFVLDYESSTQRETWEPHADVPLATFLEQEFKMDAELQTYIITLTLSLNGKISTKDGLAVIRRHLSSMGVYGPGFAAIYPKWGGLSEIAQVSCRAGAVGGAVYMLGTGIKETKTVDDDVTLELTSGDTVKTRMLVRAADNPSGQDTVSKLVAVIGSPLNTLFQAALEGAPRPAVAIIAFPAGSLSTAAGKASEYPVYLSAHSSDTGECPAGQSVLYLTTLTTPDAMEVLELALDAFVGITGDEVAPQVLYKLHYEQLSGSDTSEADRPVFTFHAPSTSLSFNDSTLEPVHEAWKRVMGDAAAESEYLTFEDREGAMDEDDVYE</sequence>
<dbReference type="SUPFAM" id="SSF51905">
    <property type="entry name" value="FAD/NAD(P)-binding domain"/>
    <property type="match status" value="1"/>
</dbReference>
<dbReference type="InterPro" id="IPR017230">
    <property type="entry name" value="Mrs6"/>
</dbReference>
<dbReference type="SUPFAM" id="SSF54373">
    <property type="entry name" value="FAD-linked reductases, C-terminal domain"/>
    <property type="match status" value="1"/>
</dbReference>
<protein>
    <recommendedName>
        <fullName evidence="2">Rab proteins geranylgeranyltransferase</fullName>
    </recommendedName>
</protein>
<dbReference type="GO" id="GO:0016192">
    <property type="term" value="P:vesicle-mediated transport"/>
    <property type="evidence" value="ECO:0007669"/>
    <property type="project" value="TreeGrafter"/>
</dbReference>
<evidence type="ECO:0000313" key="3">
    <source>
        <dbReference type="EMBL" id="KAK3901183.1"/>
    </source>
</evidence>
<dbReference type="PANTHER" id="PTHR11787:SF4">
    <property type="entry name" value="CHM, RAB ESCORT PROTEIN 1"/>
    <property type="match status" value="1"/>
</dbReference>
<evidence type="ECO:0000256" key="1">
    <source>
        <dbReference type="ARBA" id="ARBA00005593"/>
    </source>
</evidence>
<dbReference type="PANTHER" id="PTHR11787">
    <property type="entry name" value="RAB GDP-DISSOCIATION INHIBITOR"/>
    <property type="match status" value="1"/>
</dbReference>
<reference evidence="3" key="2">
    <citation type="submission" date="2023-05" db="EMBL/GenBank/DDBJ databases">
        <authorList>
            <consortium name="Lawrence Berkeley National Laboratory"/>
            <person name="Steindorff A."/>
            <person name="Hensen N."/>
            <person name="Bonometti L."/>
            <person name="Westerberg I."/>
            <person name="Brannstrom I.O."/>
            <person name="Guillou S."/>
            <person name="Cros-Aarteil S."/>
            <person name="Calhoun S."/>
            <person name="Haridas S."/>
            <person name="Kuo A."/>
            <person name="Mondo S."/>
            <person name="Pangilinan J."/>
            <person name="Riley R."/>
            <person name="Labutti K."/>
            <person name="Andreopoulos B."/>
            <person name="Lipzen A."/>
            <person name="Chen C."/>
            <person name="Yanf M."/>
            <person name="Daum C."/>
            <person name="Ng V."/>
            <person name="Clum A."/>
            <person name="Ohm R."/>
            <person name="Martin F."/>
            <person name="Silar P."/>
            <person name="Natvig D."/>
            <person name="Lalanne C."/>
            <person name="Gautier V."/>
            <person name="Ament-Velasquez S.L."/>
            <person name="Kruys A."/>
            <person name="Hutchinson M.I."/>
            <person name="Powell A.J."/>
            <person name="Barry K."/>
            <person name="Miller A.N."/>
            <person name="Grigoriev I.V."/>
            <person name="Debuchy R."/>
            <person name="Gladieux P."/>
            <person name="Thoren M.H."/>
            <person name="Johannesson H."/>
        </authorList>
    </citation>
    <scope>NUCLEOTIDE SEQUENCE</scope>
    <source>
        <strain evidence="3">CBS 103.79</strain>
    </source>
</reference>
<dbReference type="AlphaFoldDB" id="A0AAN6MJ98"/>
<dbReference type="InterPro" id="IPR036188">
    <property type="entry name" value="FAD/NAD-bd_sf"/>
</dbReference>
<dbReference type="GO" id="GO:0005968">
    <property type="term" value="C:Rab-protein geranylgeranyltransferase complex"/>
    <property type="evidence" value="ECO:0007669"/>
    <property type="project" value="TreeGrafter"/>
</dbReference>